<dbReference type="EMBL" id="JAAFYZ010000364">
    <property type="protein sequence ID" value="MBS2554389.1"/>
    <property type="molecule type" value="Genomic_DNA"/>
</dbReference>
<protein>
    <recommendedName>
        <fullName evidence="4">ABC transporter permease</fullName>
    </recommendedName>
</protein>
<feature type="transmembrane region" description="Helical" evidence="1">
    <location>
        <begin position="38"/>
        <end position="55"/>
    </location>
</feature>
<feature type="transmembrane region" description="Helical" evidence="1">
    <location>
        <begin position="84"/>
        <end position="103"/>
    </location>
</feature>
<organism evidence="2 3">
    <name type="scientific">Catenulispora pinistramenti</name>
    <dbReference type="NCBI Taxonomy" id="2705254"/>
    <lineage>
        <taxon>Bacteria</taxon>
        <taxon>Bacillati</taxon>
        <taxon>Actinomycetota</taxon>
        <taxon>Actinomycetes</taxon>
        <taxon>Catenulisporales</taxon>
        <taxon>Catenulisporaceae</taxon>
        <taxon>Catenulispora</taxon>
    </lineage>
</organism>
<proteinExistence type="predicted"/>
<keyword evidence="1" id="KW-0812">Transmembrane</keyword>
<comment type="caution">
    <text evidence="2">The sequence shown here is derived from an EMBL/GenBank/DDBJ whole genome shotgun (WGS) entry which is preliminary data.</text>
</comment>
<evidence type="ECO:0008006" key="4">
    <source>
        <dbReference type="Google" id="ProtNLM"/>
    </source>
</evidence>
<gene>
    <name evidence="2" type="ORF">KGQ19_46790</name>
</gene>
<keyword evidence="1" id="KW-0472">Membrane</keyword>
<dbReference type="Proteomes" id="UP000730482">
    <property type="component" value="Unassembled WGS sequence"/>
</dbReference>
<accession>A0ABS5L886</accession>
<feature type="non-terminal residue" evidence="2">
    <location>
        <position position="122"/>
    </location>
</feature>
<evidence type="ECO:0000313" key="2">
    <source>
        <dbReference type="EMBL" id="MBS2554389.1"/>
    </source>
</evidence>
<name>A0ABS5L886_9ACTN</name>
<evidence type="ECO:0000256" key="1">
    <source>
        <dbReference type="SAM" id="Phobius"/>
    </source>
</evidence>
<evidence type="ECO:0000313" key="3">
    <source>
        <dbReference type="Proteomes" id="UP000730482"/>
    </source>
</evidence>
<keyword evidence="3" id="KW-1185">Reference proteome</keyword>
<sequence>MRASVGMAAGLLLVGLSGYVFLAVTGHSSTPSDAAALSSLYFLAGLVTLGVFVGLEQETSRATSRAVAGRRPLAPVARTARRHALCLFAITVVVLAALSPVLVSGPLRGRWDLFAALLLAAG</sequence>
<keyword evidence="1" id="KW-1133">Transmembrane helix</keyword>
<reference evidence="2 3" key="1">
    <citation type="submission" date="2020-02" db="EMBL/GenBank/DDBJ databases">
        <title>Acidophilic actinobacteria isolated from forest soil.</title>
        <authorList>
            <person name="Golinska P."/>
        </authorList>
    </citation>
    <scope>NUCLEOTIDE SEQUENCE [LARGE SCALE GENOMIC DNA]</scope>
    <source>
        <strain evidence="2 3">NL8</strain>
    </source>
</reference>